<feature type="region of interest" description="Disordered" evidence="1">
    <location>
        <begin position="54"/>
        <end position="73"/>
    </location>
</feature>
<evidence type="ECO:0000313" key="2">
    <source>
        <dbReference type="EMBL" id="CBY15322.1"/>
    </source>
</evidence>
<sequence>FTLIFRCSALSEKLALHENEWTVKNHHKWNFGDFNREERCVALKSGEKVDESGLKGQPGVLSRKGASSSAANMIQSRTQRINQPVLTVYGRISGCCGKAPSFRYFREGQRCCANGEIVDELAPCSEEFLNL</sequence>
<evidence type="ECO:0000256" key="1">
    <source>
        <dbReference type="SAM" id="MobiDB-lite"/>
    </source>
</evidence>
<accession>E4Y0B4</accession>
<dbReference type="OrthoDB" id="10402955at2759"/>
<gene>
    <name evidence="2" type="ORF">GSOID_T00012231001</name>
</gene>
<evidence type="ECO:0000313" key="3">
    <source>
        <dbReference type="Proteomes" id="UP000001307"/>
    </source>
</evidence>
<feature type="non-terminal residue" evidence="2">
    <location>
        <position position="1"/>
    </location>
</feature>
<name>E4Y0B4_OIKDI</name>
<organism evidence="2">
    <name type="scientific">Oikopleura dioica</name>
    <name type="common">Tunicate</name>
    <dbReference type="NCBI Taxonomy" id="34765"/>
    <lineage>
        <taxon>Eukaryota</taxon>
        <taxon>Metazoa</taxon>
        <taxon>Chordata</taxon>
        <taxon>Tunicata</taxon>
        <taxon>Appendicularia</taxon>
        <taxon>Copelata</taxon>
        <taxon>Oikopleuridae</taxon>
        <taxon>Oikopleura</taxon>
    </lineage>
</organism>
<dbReference type="InParanoid" id="E4Y0B4"/>
<proteinExistence type="predicted"/>
<dbReference type="AlphaFoldDB" id="E4Y0B4"/>
<keyword evidence="3" id="KW-1185">Reference proteome</keyword>
<protein>
    <submittedName>
        <fullName evidence="2">Uncharacterized protein</fullName>
    </submittedName>
</protein>
<reference evidence="2" key="1">
    <citation type="journal article" date="2010" name="Science">
        <title>Plasticity of animal genome architecture unmasked by rapid evolution of a pelagic tunicate.</title>
        <authorList>
            <person name="Denoeud F."/>
            <person name="Henriet S."/>
            <person name="Mungpakdee S."/>
            <person name="Aury J.M."/>
            <person name="Da Silva C."/>
            <person name="Brinkmann H."/>
            <person name="Mikhaleva J."/>
            <person name="Olsen L.C."/>
            <person name="Jubin C."/>
            <person name="Canestro C."/>
            <person name="Bouquet J.M."/>
            <person name="Danks G."/>
            <person name="Poulain J."/>
            <person name="Campsteijn C."/>
            <person name="Adamski M."/>
            <person name="Cross I."/>
            <person name="Yadetie F."/>
            <person name="Muffato M."/>
            <person name="Louis A."/>
            <person name="Butcher S."/>
            <person name="Tsagkogeorga G."/>
            <person name="Konrad A."/>
            <person name="Singh S."/>
            <person name="Jensen M.F."/>
            <person name="Cong E.H."/>
            <person name="Eikeseth-Otteraa H."/>
            <person name="Noel B."/>
            <person name="Anthouard V."/>
            <person name="Porcel B.M."/>
            <person name="Kachouri-Lafond R."/>
            <person name="Nishino A."/>
            <person name="Ugolini M."/>
            <person name="Chourrout P."/>
            <person name="Nishida H."/>
            <person name="Aasland R."/>
            <person name="Huzurbazar S."/>
            <person name="Westhof E."/>
            <person name="Delsuc F."/>
            <person name="Lehrach H."/>
            <person name="Reinhardt R."/>
            <person name="Weissenbach J."/>
            <person name="Roy S.W."/>
            <person name="Artiguenave F."/>
            <person name="Postlethwait J.H."/>
            <person name="Manak J.R."/>
            <person name="Thompson E.M."/>
            <person name="Jaillon O."/>
            <person name="Du Pasquier L."/>
            <person name="Boudinot P."/>
            <person name="Liberles D.A."/>
            <person name="Volff J.N."/>
            <person name="Philippe H."/>
            <person name="Lenhard B."/>
            <person name="Roest Crollius H."/>
            <person name="Wincker P."/>
            <person name="Chourrout D."/>
        </authorList>
    </citation>
    <scope>NUCLEOTIDE SEQUENCE [LARGE SCALE GENOMIC DNA]</scope>
</reference>
<dbReference type="Proteomes" id="UP000001307">
    <property type="component" value="Unassembled WGS sequence"/>
</dbReference>
<dbReference type="EMBL" id="FN653480">
    <property type="protein sequence ID" value="CBY15322.1"/>
    <property type="molecule type" value="Genomic_DNA"/>
</dbReference>